<reference evidence="2" key="1">
    <citation type="submission" date="2019-04" db="EMBL/GenBank/DDBJ databases">
        <title>Genome assembly of Zosterops borbonicus 15179.</title>
        <authorList>
            <person name="Leroy T."/>
            <person name="Anselmetti Y."/>
            <person name="Tilak M.-K."/>
            <person name="Nabholz B."/>
        </authorList>
    </citation>
    <scope>NUCLEOTIDE SEQUENCE</scope>
    <source>
        <strain evidence="2">HGM_15179</strain>
        <tissue evidence="2">Muscle</tissue>
    </source>
</reference>
<name>A0A8K1GJH5_9PASS</name>
<dbReference type="AlphaFoldDB" id="A0A8K1GJH5"/>
<feature type="compositionally biased region" description="Basic and acidic residues" evidence="1">
    <location>
        <begin position="111"/>
        <end position="124"/>
    </location>
</feature>
<evidence type="ECO:0000256" key="1">
    <source>
        <dbReference type="SAM" id="MobiDB-lite"/>
    </source>
</evidence>
<dbReference type="Proteomes" id="UP000796761">
    <property type="component" value="Unassembled WGS sequence"/>
</dbReference>
<sequence length="158" mass="17850">MKNLRLNENGSLRNVLMEVPRQDIIEWKKIQRKATKVPLPNTRKVWTSWRKSNERPQNDERAGTSLLGENRELGLFSLEKRGSGNLIDIYKYLQEECKEDSFQSSGGNGHEQNHSDFQKTHFQSEDDQALAQLAQGGCGVSSLRDIPKPCGHSAGELA</sequence>
<feature type="region of interest" description="Disordered" evidence="1">
    <location>
        <begin position="100"/>
        <end position="130"/>
    </location>
</feature>
<accession>A0A8K1GJH5</accession>
<gene>
    <name evidence="2" type="ORF">HGM15179_006984</name>
</gene>
<comment type="caution">
    <text evidence="2">The sequence shown here is derived from an EMBL/GenBank/DDBJ whole genome shotgun (WGS) entry which is preliminary data.</text>
</comment>
<dbReference type="EMBL" id="SWJQ01000160">
    <property type="protein sequence ID" value="TRZ20129.1"/>
    <property type="molecule type" value="Genomic_DNA"/>
</dbReference>
<proteinExistence type="predicted"/>
<evidence type="ECO:0000313" key="2">
    <source>
        <dbReference type="EMBL" id="TRZ20129.1"/>
    </source>
</evidence>
<protein>
    <submittedName>
        <fullName evidence="2">Uncharacterized protein</fullName>
    </submittedName>
</protein>
<keyword evidence="3" id="KW-1185">Reference proteome</keyword>
<organism evidence="2 3">
    <name type="scientific">Zosterops borbonicus</name>
    <dbReference type="NCBI Taxonomy" id="364589"/>
    <lineage>
        <taxon>Eukaryota</taxon>
        <taxon>Metazoa</taxon>
        <taxon>Chordata</taxon>
        <taxon>Craniata</taxon>
        <taxon>Vertebrata</taxon>
        <taxon>Euteleostomi</taxon>
        <taxon>Archelosauria</taxon>
        <taxon>Archosauria</taxon>
        <taxon>Dinosauria</taxon>
        <taxon>Saurischia</taxon>
        <taxon>Theropoda</taxon>
        <taxon>Coelurosauria</taxon>
        <taxon>Aves</taxon>
        <taxon>Neognathae</taxon>
        <taxon>Neoaves</taxon>
        <taxon>Telluraves</taxon>
        <taxon>Australaves</taxon>
        <taxon>Passeriformes</taxon>
        <taxon>Sylvioidea</taxon>
        <taxon>Zosteropidae</taxon>
        <taxon>Zosterops</taxon>
    </lineage>
</organism>
<evidence type="ECO:0000313" key="3">
    <source>
        <dbReference type="Proteomes" id="UP000796761"/>
    </source>
</evidence>